<feature type="compositionally biased region" description="Basic and acidic residues" evidence="1">
    <location>
        <begin position="113"/>
        <end position="130"/>
    </location>
</feature>
<gene>
    <name evidence="2" type="ORF">R1flu_026846</name>
</gene>
<organism evidence="2 3">
    <name type="scientific">Riccia fluitans</name>
    <dbReference type="NCBI Taxonomy" id="41844"/>
    <lineage>
        <taxon>Eukaryota</taxon>
        <taxon>Viridiplantae</taxon>
        <taxon>Streptophyta</taxon>
        <taxon>Embryophyta</taxon>
        <taxon>Marchantiophyta</taxon>
        <taxon>Marchantiopsida</taxon>
        <taxon>Marchantiidae</taxon>
        <taxon>Marchantiales</taxon>
        <taxon>Ricciaceae</taxon>
        <taxon>Riccia</taxon>
    </lineage>
</organism>
<comment type="caution">
    <text evidence="2">The sequence shown here is derived from an EMBL/GenBank/DDBJ whole genome shotgun (WGS) entry which is preliminary data.</text>
</comment>
<proteinExistence type="predicted"/>
<dbReference type="AlphaFoldDB" id="A0ABD1XH35"/>
<accession>A0ABD1XH35</accession>
<dbReference type="Proteomes" id="UP001605036">
    <property type="component" value="Unassembled WGS sequence"/>
</dbReference>
<keyword evidence="3" id="KW-1185">Reference proteome</keyword>
<sequence length="206" mass="23371">MAYDVNEGHQESGRKEAETAGEWHNRTLFVGGPRDMSATGFGFSPVPLPCSHPLAKQRTAATLDGTLFHNRWIVVAKWVSNDTLLSSSSGTRLLWKYTREERGKEEQREAIAYRRREDGKEKQEDCRSDSSEQGSRQRVVKAKTRRRDELIVLLVVLDYKEFENVVEVEEEGRKRFHLGAQKTGIWKVDGRRGGGEGRVEGGCCMS</sequence>
<evidence type="ECO:0000313" key="2">
    <source>
        <dbReference type="EMBL" id="KAL2608273.1"/>
    </source>
</evidence>
<feature type="region of interest" description="Disordered" evidence="1">
    <location>
        <begin position="113"/>
        <end position="140"/>
    </location>
</feature>
<evidence type="ECO:0000313" key="3">
    <source>
        <dbReference type="Proteomes" id="UP001605036"/>
    </source>
</evidence>
<feature type="region of interest" description="Disordered" evidence="1">
    <location>
        <begin position="1"/>
        <end position="20"/>
    </location>
</feature>
<dbReference type="EMBL" id="JBHFFA010000008">
    <property type="protein sequence ID" value="KAL2608273.1"/>
    <property type="molecule type" value="Genomic_DNA"/>
</dbReference>
<reference evidence="2 3" key="1">
    <citation type="submission" date="2024-09" db="EMBL/GenBank/DDBJ databases">
        <title>Chromosome-scale assembly of Riccia fluitans.</title>
        <authorList>
            <person name="Paukszto L."/>
            <person name="Sawicki J."/>
            <person name="Karawczyk K."/>
            <person name="Piernik-Szablinska J."/>
            <person name="Szczecinska M."/>
            <person name="Mazdziarz M."/>
        </authorList>
    </citation>
    <scope>NUCLEOTIDE SEQUENCE [LARGE SCALE GENOMIC DNA]</scope>
    <source>
        <strain evidence="2">Rf_01</strain>
        <tissue evidence="2">Aerial parts of the thallus</tissue>
    </source>
</reference>
<protein>
    <submittedName>
        <fullName evidence="2">Uncharacterized protein</fullName>
    </submittedName>
</protein>
<name>A0ABD1XH35_9MARC</name>
<evidence type="ECO:0000256" key="1">
    <source>
        <dbReference type="SAM" id="MobiDB-lite"/>
    </source>
</evidence>